<evidence type="ECO:0000256" key="6">
    <source>
        <dbReference type="RuleBase" id="RU361134"/>
    </source>
</evidence>
<evidence type="ECO:0000259" key="7">
    <source>
        <dbReference type="SMART" id="SM00642"/>
    </source>
</evidence>
<keyword evidence="9" id="KW-1185">Reference proteome</keyword>
<dbReference type="CAZy" id="GH13">
    <property type="family name" value="Glycoside Hydrolase Family 13"/>
</dbReference>
<evidence type="ECO:0000313" key="9">
    <source>
        <dbReference type="Proteomes" id="UP000001933"/>
    </source>
</evidence>
<dbReference type="eggNOG" id="COG0366">
    <property type="taxonomic scope" value="Bacteria"/>
</dbReference>
<evidence type="ECO:0000256" key="5">
    <source>
        <dbReference type="RuleBase" id="RU003615"/>
    </source>
</evidence>
<feature type="domain" description="Glycosyl hydrolase family 13 catalytic" evidence="7">
    <location>
        <begin position="38"/>
        <end position="428"/>
    </location>
</feature>
<protein>
    <recommendedName>
        <fullName evidence="6">Alpha-amylase</fullName>
        <ecNumber evidence="6">3.2.1.1</ecNumber>
    </recommendedName>
</protein>
<name>Q2LV73_SYNAS</name>
<comment type="cofactor">
    <cofactor evidence="1">
        <name>Ca(2+)</name>
        <dbReference type="ChEBI" id="CHEBI:29108"/>
    </cofactor>
</comment>
<dbReference type="InterPro" id="IPR017853">
    <property type="entry name" value="GH"/>
</dbReference>
<evidence type="ECO:0000313" key="8">
    <source>
        <dbReference type="EMBL" id="ABC77981.1"/>
    </source>
</evidence>
<dbReference type="InterPro" id="IPR006047">
    <property type="entry name" value="GH13_cat_dom"/>
</dbReference>
<keyword evidence="3" id="KW-0479">Metal-binding</keyword>
<dbReference type="Proteomes" id="UP000001933">
    <property type="component" value="Chromosome"/>
</dbReference>
<dbReference type="Pfam" id="PF00128">
    <property type="entry name" value="Alpha-amylase"/>
    <property type="match status" value="1"/>
</dbReference>
<organism evidence="8 9">
    <name type="scientific">Syntrophus aciditrophicus (strain SB)</name>
    <dbReference type="NCBI Taxonomy" id="56780"/>
    <lineage>
        <taxon>Bacteria</taxon>
        <taxon>Pseudomonadati</taxon>
        <taxon>Thermodesulfobacteriota</taxon>
        <taxon>Syntrophia</taxon>
        <taxon>Syntrophales</taxon>
        <taxon>Syntrophaceae</taxon>
        <taxon>Syntrophus</taxon>
    </lineage>
</organism>
<comment type="similarity">
    <text evidence="2 5">Belongs to the glycosyl hydrolase 13 family.</text>
</comment>
<keyword evidence="4" id="KW-0732">Signal</keyword>
<dbReference type="STRING" id="56780.SYN_00687"/>
<dbReference type="InterPro" id="IPR006046">
    <property type="entry name" value="Alpha_amylase"/>
</dbReference>
<dbReference type="InParanoid" id="Q2LV73"/>
<dbReference type="PANTHER" id="PTHR10357:SF215">
    <property type="entry name" value="ALPHA-AMYLASE 1"/>
    <property type="match status" value="1"/>
</dbReference>
<dbReference type="HOGENOM" id="CLU_006462_7_3_7"/>
<dbReference type="GO" id="GO:0046872">
    <property type="term" value="F:metal ion binding"/>
    <property type="evidence" value="ECO:0007669"/>
    <property type="project" value="UniProtKB-KW"/>
</dbReference>
<dbReference type="SUPFAM" id="SSF51445">
    <property type="entry name" value="(Trans)glycosidases"/>
    <property type="match status" value="1"/>
</dbReference>
<reference evidence="8 9" key="1">
    <citation type="journal article" date="2007" name="Proc. Natl. Acad. Sci. U.S.A.">
        <title>The genome of Syntrophus aciditrophicus: life at the thermodynamic limit of microbial growth.</title>
        <authorList>
            <person name="McInerney M.J."/>
            <person name="Rohlin L."/>
            <person name="Mouttaki H."/>
            <person name="Kim U."/>
            <person name="Krupp R.S."/>
            <person name="Rios-Hernandez L."/>
            <person name="Sieber J."/>
            <person name="Struchtemeyer C.G."/>
            <person name="Bhattacharyya A."/>
            <person name="Campbell J.W."/>
            <person name="Gunsalus R.P."/>
        </authorList>
    </citation>
    <scope>NUCLEOTIDE SEQUENCE [LARGE SCALE GENOMIC DNA]</scope>
    <source>
        <strain evidence="8 9">SB</strain>
    </source>
</reference>
<dbReference type="EC" id="3.2.1.1" evidence="6"/>
<dbReference type="SMART" id="SM00642">
    <property type="entry name" value="Aamy"/>
    <property type="match status" value="1"/>
</dbReference>
<dbReference type="PRINTS" id="PR00110">
    <property type="entry name" value="ALPHAAMYLASE"/>
</dbReference>
<comment type="catalytic activity">
    <reaction evidence="6">
        <text>Endohydrolysis of (1-&gt;4)-alpha-D-glucosidic linkages in polysaccharides containing three or more (1-&gt;4)-alpha-linked D-glucose units.</text>
        <dbReference type="EC" id="3.2.1.1"/>
    </reaction>
</comment>
<evidence type="ECO:0000256" key="3">
    <source>
        <dbReference type="ARBA" id="ARBA00022723"/>
    </source>
</evidence>
<accession>Q2LV73</accession>
<gene>
    <name evidence="8" type="ORF">SYN_00687</name>
</gene>
<dbReference type="PANTHER" id="PTHR10357">
    <property type="entry name" value="ALPHA-AMYLASE FAMILY MEMBER"/>
    <property type="match status" value="1"/>
</dbReference>
<evidence type="ECO:0000256" key="2">
    <source>
        <dbReference type="ARBA" id="ARBA00008061"/>
    </source>
</evidence>
<dbReference type="GO" id="GO:0005975">
    <property type="term" value="P:carbohydrate metabolic process"/>
    <property type="evidence" value="ECO:0007669"/>
    <property type="project" value="InterPro"/>
</dbReference>
<evidence type="ECO:0000256" key="1">
    <source>
        <dbReference type="ARBA" id="ARBA00001913"/>
    </source>
</evidence>
<keyword evidence="6 8" id="KW-0326">Glycosidase</keyword>
<keyword evidence="6 8" id="KW-0378">Hydrolase</keyword>
<proteinExistence type="inferred from homology"/>
<dbReference type="EMBL" id="CP000252">
    <property type="protein sequence ID" value="ABC77981.1"/>
    <property type="molecule type" value="Genomic_DNA"/>
</dbReference>
<dbReference type="FunCoup" id="Q2LV73">
    <property type="interactions" value="187"/>
</dbReference>
<dbReference type="Gene3D" id="3.20.20.80">
    <property type="entry name" value="Glycosidases"/>
    <property type="match status" value="1"/>
</dbReference>
<keyword evidence="6" id="KW-0119">Carbohydrate metabolism</keyword>
<dbReference type="AlphaFoldDB" id="Q2LV73"/>
<sequence length="531" mass="61722">MIPASAMPLTQNIYKNLKPRINQPEEIMAITRKDIIYFIITDRFYGIENQKPEVKQKINKDNPFFYHGGNFDGIIEKIPYLKNLGITALWITPVYRQIDLETAHGYHGYWALDFNAVNPVLYIDNGHYLPGSKYYLRDLVDRLHMNGIKLILDVVVNHTGYRHPGIFDSLDNPTPICSSWFNRMNISLETSETEGQLSGLPDMDLDLPDVCDYHTETILSWLRETGVDGIRMDTVKHVERNFWTYFKTQVKGQFPGVTLLGEVLVFDIDNLSQYQKYDAIDQLFDFPMQNAIKNVFVYDHGMTDFISPYNIGTGILERDRSYSNHNQLVTLLDNHDLSARFMTWILDRQAGDYRKATDVMKLTLTFLFTIRGIPQIYYGTELGLEGHSDPDNRRDFPWEKLNADYEVKTEYSHEKEIYDHTRKMISIRRSNDALSSGYFVCLYVDYFLMIFLRYVEDNIVIAGFHNGWLDMPSEVIIDIGHNPDLPRRIREKLSDATLVSLLDNQLHPIREGKLKIRLGKKSAIILTIKNQ</sequence>
<dbReference type="GO" id="GO:0004556">
    <property type="term" value="F:alpha-amylase activity"/>
    <property type="evidence" value="ECO:0007669"/>
    <property type="project" value="UniProtKB-UniRule"/>
</dbReference>
<evidence type="ECO:0000256" key="4">
    <source>
        <dbReference type="ARBA" id="ARBA00022729"/>
    </source>
</evidence>
<dbReference type="KEGG" id="sat:SYN_00687"/>